<dbReference type="AlphaFoldDB" id="A0A3Q2D7I5"/>
<dbReference type="SUPFAM" id="SSF50249">
    <property type="entry name" value="Nucleic acid-binding proteins"/>
    <property type="match status" value="1"/>
</dbReference>
<dbReference type="InterPro" id="IPR020189">
    <property type="entry name" value="IF5A_C"/>
</dbReference>
<dbReference type="SMART" id="SM01376">
    <property type="entry name" value="eIF-5a"/>
    <property type="match status" value="1"/>
</dbReference>
<keyword evidence="6" id="KW-1185">Reference proteome</keyword>
<sequence>MFPLLGGKLQLIDVNDGFLSLMLLSGEIKDLKIPDGDLGREMVKKFHEGEEIMVSVLKAVGEEHAVDFKIITK</sequence>
<dbReference type="GO" id="GO:0003723">
    <property type="term" value="F:RNA binding"/>
    <property type="evidence" value="ECO:0007669"/>
    <property type="project" value="InterPro"/>
</dbReference>
<reference evidence="5" key="2">
    <citation type="submission" date="2025-09" db="UniProtKB">
        <authorList>
            <consortium name="Ensembl"/>
        </authorList>
    </citation>
    <scope>IDENTIFICATION</scope>
</reference>
<comment type="similarity">
    <text evidence="1">Belongs to the eIF-5A family.</text>
</comment>
<name>A0A3Q2D7I5_CYPVA</name>
<dbReference type="GO" id="GO:0003746">
    <property type="term" value="F:translation elongation factor activity"/>
    <property type="evidence" value="ECO:0007669"/>
    <property type="project" value="InterPro"/>
</dbReference>
<dbReference type="GO" id="GO:0045905">
    <property type="term" value="P:positive regulation of translational termination"/>
    <property type="evidence" value="ECO:0007669"/>
    <property type="project" value="InterPro"/>
</dbReference>
<evidence type="ECO:0000313" key="6">
    <source>
        <dbReference type="Proteomes" id="UP000265020"/>
    </source>
</evidence>
<protein>
    <recommendedName>
        <fullName evidence="4">Translation initiation factor 5A C-terminal domain-containing protein</fullName>
    </recommendedName>
</protein>
<evidence type="ECO:0000256" key="2">
    <source>
        <dbReference type="ARBA" id="ARBA00022917"/>
    </source>
</evidence>
<keyword evidence="3" id="KW-0385">Hypusine</keyword>
<dbReference type="InterPro" id="IPR012340">
    <property type="entry name" value="NA-bd_OB-fold"/>
</dbReference>
<dbReference type="FunFam" id="2.40.50.140:FF:000034">
    <property type="entry name" value="Eukaryotic translation initiation factor 5A"/>
    <property type="match status" value="1"/>
</dbReference>
<evidence type="ECO:0000256" key="3">
    <source>
        <dbReference type="ARBA" id="ARBA00023071"/>
    </source>
</evidence>
<dbReference type="GeneTree" id="ENSGT00940000179636"/>
<accession>A0A3Q2D7I5</accession>
<dbReference type="Pfam" id="PF01287">
    <property type="entry name" value="eIF-5a"/>
    <property type="match status" value="1"/>
</dbReference>
<dbReference type="Gene3D" id="2.40.50.140">
    <property type="entry name" value="Nucleic acid-binding proteins"/>
    <property type="match status" value="1"/>
</dbReference>
<dbReference type="Proteomes" id="UP000265020">
    <property type="component" value="Unassembled WGS sequence"/>
</dbReference>
<dbReference type="PANTHER" id="PTHR11673">
    <property type="entry name" value="TRANSLATION INITIATION FACTOR 5A FAMILY MEMBER"/>
    <property type="match status" value="1"/>
</dbReference>
<proteinExistence type="inferred from homology"/>
<dbReference type="STRING" id="28743.ENSCVAP00000014498"/>
<dbReference type="InterPro" id="IPR001884">
    <property type="entry name" value="IF5A-like"/>
</dbReference>
<reference evidence="5" key="1">
    <citation type="submission" date="2025-08" db="UniProtKB">
        <authorList>
            <consortium name="Ensembl"/>
        </authorList>
    </citation>
    <scope>IDENTIFICATION</scope>
</reference>
<dbReference type="GO" id="GO:0043022">
    <property type="term" value="F:ribosome binding"/>
    <property type="evidence" value="ECO:0007669"/>
    <property type="project" value="InterPro"/>
</dbReference>
<feature type="domain" description="Translation initiation factor 5A C-terminal" evidence="4">
    <location>
        <begin position="8"/>
        <end position="69"/>
    </location>
</feature>
<evidence type="ECO:0000256" key="1">
    <source>
        <dbReference type="ARBA" id="ARBA00006016"/>
    </source>
</evidence>
<evidence type="ECO:0000259" key="4">
    <source>
        <dbReference type="SMART" id="SM01376"/>
    </source>
</evidence>
<organism evidence="5 6">
    <name type="scientific">Cyprinodon variegatus</name>
    <name type="common">Sheepshead minnow</name>
    <dbReference type="NCBI Taxonomy" id="28743"/>
    <lineage>
        <taxon>Eukaryota</taxon>
        <taxon>Metazoa</taxon>
        <taxon>Chordata</taxon>
        <taxon>Craniata</taxon>
        <taxon>Vertebrata</taxon>
        <taxon>Euteleostomi</taxon>
        <taxon>Actinopterygii</taxon>
        <taxon>Neopterygii</taxon>
        <taxon>Teleostei</taxon>
        <taxon>Neoteleostei</taxon>
        <taxon>Acanthomorphata</taxon>
        <taxon>Ovalentaria</taxon>
        <taxon>Atherinomorphae</taxon>
        <taxon>Cyprinodontiformes</taxon>
        <taxon>Cyprinodontidae</taxon>
        <taxon>Cyprinodon</taxon>
    </lineage>
</organism>
<evidence type="ECO:0000313" key="5">
    <source>
        <dbReference type="Ensembl" id="ENSCVAP00000014498.1"/>
    </source>
</evidence>
<keyword evidence="2" id="KW-0648">Protein biosynthesis</keyword>
<dbReference type="GO" id="GO:0045901">
    <property type="term" value="P:positive regulation of translational elongation"/>
    <property type="evidence" value="ECO:0007669"/>
    <property type="project" value="InterPro"/>
</dbReference>
<dbReference type="Ensembl" id="ENSCVAT00000031141.1">
    <property type="protein sequence ID" value="ENSCVAP00000014498.1"/>
    <property type="gene ID" value="ENSCVAG00000017153.1"/>
</dbReference>